<evidence type="ECO:0000259" key="1">
    <source>
        <dbReference type="Pfam" id="PF00248"/>
    </source>
</evidence>
<dbReference type="HOGENOM" id="CLU_1242072_0_0_1"/>
<dbReference type="SUPFAM" id="SSF51430">
    <property type="entry name" value="NAD(P)-linked oxidoreductase"/>
    <property type="match status" value="1"/>
</dbReference>
<dbReference type="PaxDb" id="2903-EOD14098"/>
<reference evidence="3" key="1">
    <citation type="journal article" date="2013" name="Nature">
        <title>Pan genome of the phytoplankton Emiliania underpins its global distribution.</title>
        <authorList>
            <person name="Read B.A."/>
            <person name="Kegel J."/>
            <person name="Klute M.J."/>
            <person name="Kuo A."/>
            <person name="Lefebvre S.C."/>
            <person name="Maumus F."/>
            <person name="Mayer C."/>
            <person name="Miller J."/>
            <person name="Monier A."/>
            <person name="Salamov A."/>
            <person name="Young J."/>
            <person name="Aguilar M."/>
            <person name="Claverie J.M."/>
            <person name="Frickenhaus S."/>
            <person name="Gonzalez K."/>
            <person name="Herman E.K."/>
            <person name="Lin Y.C."/>
            <person name="Napier J."/>
            <person name="Ogata H."/>
            <person name="Sarno A.F."/>
            <person name="Shmutz J."/>
            <person name="Schroeder D."/>
            <person name="de Vargas C."/>
            <person name="Verret F."/>
            <person name="von Dassow P."/>
            <person name="Valentin K."/>
            <person name="Van de Peer Y."/>
            <person name="Wheeler G."/>
            <person name="Dacks J.B."/>
            <person name="Delwiche C.F."/>
            <person name="Dyhrman S.T."/>
            <person name="Glockner G."/>
            <person name="John U."/>
            <person name="Richards T."/>
            <person name="Worden A.Z."/>
            <person name="Zhang X."/>
            <person name="Grigoriev I.V."/>
            <person name="Allen A.E."/>
            <person name="Bidle K."/>
            <person name="Borodovsky M."/>
            <person name="Bowler C."/>
            <person name="Brownlee C."/>
            <person name="Cock J.M."/>
            <person name="Elias M."/>
            <person name="Gladyshev V.N."/>
            <person name="Groth M."/>
            <person name="Guda C."/>
            <person name="Hadaegh A."/>
            <person name="Iglesias-Rodriguez M.D."/>
            <person name="Jenkins J."/>
            <person name="Jones B.M."/>
            <person name="Lawson T."/>
            <person name="Leese F."/>
            <person name="Lindquist E."/>
            <person name="Lobanov A."/>
            <person name="Lomsadze A."/>
            <person name="Malik S.B."/>
            <person name="Marsh M.E."/>
            <person name="Mackinder L."/>
            <person name="Mock T."/>
            <person name="Mueller-Roeber B."/>
            <person name="Pagarete A."/>
            <person name="Parker M."/>
            <person name="Probert I."/>
            <person name="Quesneville H."/>
            <person name="Raines C."/>
            <person name="Rensing S.A."/>
            <person name="Riano-Pachon D.M."/>
            <person name="Richier S."/>
            <person name="Rokitta S."/>
            <person name="Shiraiwa Y."/>
            <person name="Soanes D.M."/>
            <person name="van der Giezen M."/>
            <person name="Wahlund T.M."/>
            <person name="Williams B."/>
            <person name="Wilson W."/>
            <person name="Wolfe G."/>
            <person name="Wurch L.L."/>
        </authorList>
    </citation>
    <scope>NUCLEOTIDE SEQUENCE</scope>
</reference>
<dbReference type="EnsemblProtists" id="EOD14098">
    <property type="protein sequence ID" value="EOD14098"/>
    <property type="gene ID" value="EMIHUDRAFT_436978"/>
</dbReference>
<dbReference type="RefSeq" id="XP_005766527.1">
    <property type="nucleotide sequence ID" value="XM_005766470.1"/>
</dbReference>
<dbReference type="Gene3D" id="3.20.20.100">
    <property type="entry name" value="NADP-dependent oxidoreductase domain"/>
    <property type="match status" value="1"/>
</dbReference>
<dbReference type="AlphaFoldDB" id="A0A0D3IS63"/>
<organism evidence="2 3">
    <name type="scientific">Emiliania huxleyi (strain CCMP1516)</name>
    <dbReference type="NCBI Taxonomy" id="280463"/>
    <lineage>
        <taxon>Eukaryota</taxon>
        <taxon>Haptista</taxon>
        <taxon>Haptophyta</taxon>
        <taxon>Prymnesiophyceae</taxon>
        <taxon>Isochrysidales</taxon>
        <taxon>Noelaerhabdaceae</taxon>
        <taxon>Emiliania</taxon>
    </lineage>
</organism>
<name>A0A0D3IS63_EMIH1</name>
<dbReference type="InterPro" id="IPR023210">
    <property type="entry name" value="NADP_OxRdtase_dom"/>
</dbReference>
<dbReference type="InterPro" id="IPR036812">
    <property type="entry name" value="NAD(P)_OxRdtase_dom_sf"/>
</dbReference>
<feature type="domain" description="NADP-dependent oxidoreductase" evidence="1">
    <location>
        <begin position="9"/>
        <end position="134"/>
    </location>
</feature>
<keyword evidence="3" id="KW-1185">Reference proteome</keyword>
<dbReference type="KEGG" id="ehx:EMIHUDRAFT_436978"/>
<proteinExistence type="predicted"/>
<accession>A0A0D3IS63</accession>
<dbReference type="Pfam" id="PF00248">
    <property type="entry name" value="Aldo_ket_red"/>
    <property type="match status" value="1"/>
</dbReference>
<evidence type="ECO:0000313" key="2">
    <source>
        <dbReference type="EnsemblProtists" id="EOD14098"/>
    </source>
</evidence>
<reference evidence="2" key="2">
    <citation type="submission" date="2024-10" db="UniProtKB">
        <authorList>
            <consortium name="EnsemblProtists"/>
        </authorList>
    </citation>
    <scope>IDENTIFICATION</scope>
</reference>
<protein>
    <recommendedName>
        <fullName evidence="1">NADP-dependent oxidoreductase domain-containing protein</fullName>
    </recommendedName>
</protein>
<dbReference type="Proteomes" id="UP000013827">
    <property type="component" value="Unassembled WGS sequence"/>
</dbReference>
<sequence length="223" mass="23849">MPPRLGFGAHRISTAAHASALRRSLDLGVCGLIDTSPNYGESERIVGRVVREWREHRGKERELTVVTKVGVLQGADLADARERELRGSPWPGVLKLSPDAWHCISPEYIEHSVWRSSAALGSPPDVVLLHNPEFFIADQLARGRHTAAATSAAAVAADDSGRCEDLYDGFYARLGDAFAALAACHGGRFGVSSNLVGCRYGVSGRANDAEAVELAKVCGDAFP</sequence>
<dbReference type="GeneID" id="17260295"/>
<evidence type="ECO:0000313" key="3">
    <source>
        <dbReference type="Proteomes" id="UP000013827"/>
    </source>
</evidence>